<feature type="transmembrane region" description="Helical" evidence="1">
    <location>
        <begin position="211"/>
        <end position="235"/>
    </location>
</feature>
<keyword evidence="1" id="KW-1133">Transmembrane helix</keyword>
<name>A0A9Q9DBG7_ENSAD</name>
<evidence type="ECO:0000256" key="1">
    <source>
        <dbReference type="SAM" id="Phobius"/>
    </source>
</evidence>
<keyword evidence="1" id="KW-0472">Membrane</keyword>
<sequence>MALVAAGTVVFSVAMSETGALQVLLVLVPFACALPAMISARLTVAFRRFASNAWQLLPLSAACGFVTVAGFAMLYALSLAVAHWNPSAYEPAFSWPLHERAAVIALLHKAATHVLLPAAGGALMAGISGALWLYREHQEHGAGETSSLEESHSASPSVPAGASALAADTNADARYFWSTTVFGPVIVAATVAVILSAFIPGSNGRGSLEFLWFVLRLYSGGTFAAAVAAALMLVLMSGRSRAAA</sequence>
<evidence type="ECO:0000313" key="2">
    <source>
        <dbReference type="EMBL" id="USJ25091.1"/>
    </source>
</evidence>
<accession>A0A9Q9DBG7</accession>
<dbReference type="EMBL" id="CP098807">
    <property type="protein sequence ID" value="USJ25091.1"/>
    <property type="molecule type" value="Genomic_DNA"/>
</dbReference>
<dbReference type="RefSeq" id="WP_146242989.1">
    <property type="nucleotide sequence ID" value="NZ_CP098807.1"/>
</dbReference>
<gene>
    <name evidence="2" type="ORF">NE863_09045</name>
</gene>
<dbReference type="Proteomes" id="UP001055460">
    <property type="component" value="Chromosome"/>
</dbReference>
<protein>
    <submittedName>
        <fullName evidence="2">Uncharacterized protein</fullName>
    </submittedName>
</protein>
<keyword evidence="1" id="KW-0812">Transmembrane</keyword>
<dbReference type="AlphaFoldDB" id="A0A9Q9DBG7"/>
<feature type="transmembrane region" description="Helical" evidence="1">
    <location>
        <begin position="114"/>
        <end position="134"/>
    </location>
</feature>
<proteinExistence type="predicted"/>
<feature type="transmembrane region" description="Helical" evidence="1">
    <location>
        <begin position="56"/>
        <end position="77"/>
    </location>
</feature>
<reference evidence="2" key="1">
    <citation type="submission" date="2022-06" db="EMBL/GenBank/DDBJ databases">
        <title>Physiological and biochemical characterization and genomic elucidation of a strain of the genus Ensifer adhaerens M8 that combines arsenic oxidation and chromium reduction.</title>
        <authorList>
            <person name="Li X."/>
            <person name="Yu c."/>
        </authorList>
    </citation>
    <scope>NUCLEOTIDE SEQUENCE</scope>
    <source>
        <strain evidence="2">M8</strain>
    </source>
</reference>
<feature type="transmembrane region" description="Helical" evidence="1">
    <location>
        <begin position="26"/>
        <end position="44"/>
    </location>
</feature>
<evidence type="ECO:0000313" key="3">
    <source>
        <dbReference type="Proteomes" id="UP001055460"/>
    </source>
</evidence>
<organism evidence="2 3">
    <name type="scientific">Ensifer adhaerens</name>
    <name type="common">Sinorhizobium morelense</name>
    <dbReference type="NCBI Taxonomy" id="106592"/>
    <lineage>
        <taxon>Bacteria</taxon>
        <taxon>Pseudomonadati</taxon>
        <taxon>Pseudomonadota</taxon>
        <taxon>Alphaproteobacteria</taxon>
        <taxon>Hyphomicrobiales</taxon>
        <taxon>Rhizobiaceae</taxon>
        <taxon>Sinorhizobium/Ensifer group</taxon>
        <taxon>Ensifer</taxon>
    </lineage>
</organism>
<feature type="transmembrane region" description="Helical" evidence="1">
    <location>
        <begin position="175"/>
        <end position="199"/>
    </location>
</feature>